<sequence>MKMINKVIFVMAGLLMLSACGTNSGGNQDPSTLNVMILSEIPLNYQSSFNPYVEELISDVNNEDLDVNVSLFLVSHDKLAIEIVAREVDVFVLDESLKHIIMDPYGLHPLDELIDILPETPPYEEYIMRDEETGSHHLYAVPLDNDSTFVRDLGVELPSNLIAVVVKTSPHKEIGVHLIEKLL</sequence>
<keyword evidence="1" id="KW-0732">Signal</keyword>
<proteinExistence type="predicted"/>
<feature type="chain" id="PRO_5045837381" evidence="1">
    <location>
        <begin position="22"/>
        <end position="183"/>
    </location>
</feature>
<name>A0ABS6JH14_9BACI</name>
<keyword evidence="3" id="KW-1185">Reference proteome</keyword>
<reference evidence="2 3" key="1">
    <citation type="submission" date="2021-06" db="EMBL/GenBank/DDBJ databases">
        <title>Bacillus sp. RD4P76, an endophyte from a halophyte.</title>
        <authorList>
            <person name="Sun J.-Q."/>
        </authorList>
    </citation>
    <scope>NUCLEOTIDE SEQUENCE [LARGE SCALE GENOMIC DNA]</scope>
    <source>
        <strain evidence="2 3">CGMCC 1.15917</strain>
    </source>
</reference>
<comment type="caution">
    <text evidence="2">The sequence shown here is derived from an EMBL/GenBank/DDBJ whole genome shotgun (WGS) entry which is preliminary data.</text>
</comment>
<evidence type="ECO:0000313" key="3">
    <source>
        <dbReference type="Proteomes" id="UP000784880"/>
    </source>
</evidence>
<organism evidence="2 3">
    <name type="scientific">Evansella tamaricis</name>
    <dbReference type="NCBI Taxonomy" id="2069301"/>
    <lineage>
        <taxon>Bacteria</taxon>
        <taxon>Bacillati</taxon>
        <taxon>Bacillota</taxon>
        <taxon>Bacilli</taxon>
        <taxon>Bacillales</taxon>
        <taxon>Bacillaceae</taxon>
        <taxon>Evansella</taxon>
    </lineage>
</organism>
<feature type="signal peptide" evidence="1">
    <location>
        <begin position="1"/>
        <end position="21"/>
    </location>
</feature>
<dbReference type="PROSITE" id="PS51257">
    <property type="entry name" value="PROKAR_LIPOPROTEIN"/>
    <property type="match status" value="1"/>
</dbReference>
<gene>
    <name evidence="2" type="ORF">KS419_14650</name>
</gene>
<dbReference type="EMBL" id="JAHQCS010000119">
    <property type="protein sequence ID" value="MBU9712967.1"/>
    <property type="molecule type" value="Genomic_DNA"/>
</dbReference>
<evidence type="ECO:0000256" key="1">
    <source>
        <dbReference type="SAM" id="SignalP"/>
    </source>
</evidence>
<accession>A0ABS6JH14</accession>
<protein>
    <submittedName>
        <fullName evidence="2">Uncharacterized protein</fullName>
    </submittedName>
</protein>
<evidence type="ECO:0000313" key="2">
    <source>
        <dbReference type="EMBL" id="MBU9712967.1"/>
    </source>
</evidence>
<dbReference type="RefSeq" id="WP_217067140.1">
    <property type="nucleotide sequence ID" value="NZ_JAHQCS010000119.1"/>
</dbReference>
<dbReference type="Proteomes" id="UP000784880">
    <property type="component" value="Unassembled WGS sequence"/>
</dbReference>